<evidence type="ECO:0000256" key="1">
    <source>
        <dbReference type="SAM" id="Phobius"/>
    </source>
</evidence>
<keyword evidence="3" id="KW-1185">Reference proteome</keyword>
<dbReference type="RefSeq" id="WP_204635116.1">
    <property type="nucleotide sequence ID" value="NZ_JADIKC010000003.1"/>
</dbReference>
<proteinExistence type="predicted"/>
<reference evidence="2 3" key="1">
    <citation type="submission" date="2020-10" db="EMBL/GenBank/DDBJ databases">
        <title>Phylogeny of dyella-like bacteria.</title>
        <authorList>
            <person name="Fu J."/>
        </authorList>
    </citation>
    <scope>NUCLEOTIDE SEQUENCE [LARGE SCALE GENOMIC DNA]</scope>
    <source>
        <strain evidence="2 3">THG-B117</strain>
    </source>
</reference>
<protein>
    <submittedName>
        <fullName evidence="2">Uncharacterized protein</fullName>
    </submittedName>
</protein>
<feature type="transmembrane region" description="Helical" evidence="1">
    <location>
        <begin position="144"/>
        <end position="166"/>
    </location>
</feature>
<sequence>MSDSTPEIDDQALEKFRSHYKRLSVDALVAIASLNPHELTVEARRALTQELRARENDEEPMWTELIEKTERAPTPSSPLAHEVLAPRWNERPRNATAGYGQAVTIARWLAFIPATWQASHVHIWILRMFGSGQVNELTADSNHLLAFGAAGFLTPLCAIAVGLWVCPAKVKTKPAVALSALYAIVTAYSLFTFSRPGVPLALRHLFGLDAIITLAVSVMVAGVCLLAPWQNASPASARKAERSIA</sequence>
<dbReference type="EMBL" id="JADIKC010000003">
    <property type="protein sequence ID" value="MBM7120656.1"/>
    <property type="molecule type" value="Genomic_DNA"/>
</dbReference>
<keyword evidence="1" id="KW-0472">Membrane</keyword>
<dbReference type="Proteomes" id="UP001430065">
    <property type="component" value="Unassembled WGS sequence"/>
</dbReference>
<evidence type="ECO:0000313" key="3">
    <source>
        <dbReference type="Proteomes" id="UP001430065"/>
    </source>
</evidence>
<feature type="transmembrane region" description="Helical" evidence="1">
    <location>
        <begin position="175"/>
        <end position="193"/>
    </location>
</feature>
<comment type="caution">
    <text evidence="2">The sequence shown here is derived from an EMBL/GenBank/DDBJ whole genome shotgun (WGS) entry which is preliminary data.</text>
</comment>
<name>A0ABS2JNQ0_9GAMM</name>
<keyword evidence="1" id="KW-0812">Transmembrane</keyword>
<gene>
    <name evidence="2" type="ORF">ISP20_05720</name>
</gene>
<accession>A0ABS2JNQ0</accession>
<organism evidence="2 3">
    <name type="scientific">Dyella kyungheensis</name>
    <dbReference type="NCBI Taxonomy" id="1242174"/>
    <lineage>
        <taxon>Bacteria</taxon>
        <taxon>Pseudomonadati</taxon>
        <taxon>Pseudomonadota</taxon>
        <taxon>Gammaproteobacteria</taxon>
        <taxon>Lysobacterales</taxon>
        <taxon>Rhodanobacteraceae</taxon>
        <taxon>Dyella</taxon>
    </lineage>
</organism>
<keyword evidence="1" id="KW-1133">Transmembrane helix</keyword>
<feature type="transmembrane region" description="Helical" evidence="1">
    <location>
        <begin position="205"/>
        <end position="229"/>
    </location>
</feature>
<evidence type="ECO:0000313" key="2">
    <source>
        <dbReference type="EMBL" id="MBM7120656.1"/>
    </source>
</evidence>